<comment type="similarity">
    <text evidence="1">Belongs to the flavin monoamine oxidase family.</text>
</comment>
<comment type="caution">
    <text evidence="3">The sequence shown here is derived from an EMBL/GenBank/DDBJ whole genome shotgun (WGS) entry which is preliminary data.</text>
</comment>
<organism evidence="3 4">
    <name type="scientific">Pontibacter aydingkolensis</name>
    <dbReference type="NCBI Taxonomy" id="1911536"/>
    <lineage>
        <taxon>Bacteria</taxon>
        <taxon>Pseudomonadati</taxon>
        <taxon>Bacteroidota</taxon>
        <taxon>Cytophagia</taxon>
        <taxon>Cytophagales</taxon>
        <taxon>Hymenobacteraceae</taxon>
        <taxon>Pontibacter</taxon>
    </lineage>
</organism>
<dbReference type="InterPro" id="IPR036188">
    <property type="entry name" value="FAD/NAD-bd_sf"/>
</dbReference>
<sequence length="357" mass="39508">MREVIIVGAGLSGLSAAYYLKKKGIDALILEAGERWGGRIDTVYAEGNATPVEMGATWFNEQHTHLVQLLRELKLPHFKQFQKGVGVFETELHQEPQLFQIPDSEESSYRIAGGTSKLTDALAHQIGQDQIVLGSPIAEVTEHRDYIEVITGKGNRFVCRNLLITIPPFLILSQNISFDPPLPGEVLSVMASTHTWMGDAIKFAVEYEAPFWRKEGYSGTVFSHSGIATEMYDHCDSEGTHYALMGFLTTAASSLSKGEREARLIGQLTRLLGQEAANYLSYTERVWAKEYYTFADYGKFVMPHQNNGHPLYSKPLMDGKLRLCGTETSPQHGGYMNGAVSSGLVVAQLTINKVRGV</sequence>
<dbReference type="SUPFAM" id="SSF51905">
    <property type="entry name" value="FAD/NAD(P)-binding domain"/>
    <property type="match status" value="1"/>
</dbReference>
<dbReference type="InterPro" id="IPR050703">
    <property type="entry name" value="Flavin_MAO"/>
</dbReference>
<proteinExistence type="inferred from homology"/>
<protein>
    <submittedName>
        <fullName evidence="3">FAD-dependent oxidoreductase</fullName>
    </submittedName>
</protein>
<reference evidence="3 4" key="1">
    <citation type="journal article" date="2016" name="Int. J. Syst. Evol. Microbiol.">
        <title>Pontibacter aydingkolensis sp. nov., isolated from soil of a salt lake.</title>
        <authorList>
            <person name="Osman G."/>
            <person name="Zhang T."/>
            <person name="Lou K."/>
            <person name="Gao Y."/>
            <person name="Chang W."/>
            <person name="Lin Q."/>
            <person name="Yang H.M."/>
            <person name="Huo X.D."/>
            <person name="Wang N."/>
        </authorList>
    </citation>
    <scope>NUCLEOTIDE SEQUENCE [LARGE SCALE GENOMIC DNA]</scope>
    <source>
        <strain evidence="3 4">KACC 19255</strain>
    </source>
</reference>
<keyword evidence="4" id="KW-1185">Reference proteome</keyword>
<name>A0ABS7CVA5_9BACT</name>
<gene>
    <name evidence="3" type="ORF">K0O23_12030</name>
</gene>
<evidence type="ECO:0000256" key="1">
    <source>
        <dbReference type="ARBA" id="ARBA00005995"/>
    </source>
</evidence>
<dbReference type="Pfam" id="PF01593">
    <property type="entry name" value="Amino_oxidase"/>
    <property type="match status" value="2"/>
</dbReference>
<dbReference type="Proteomes" id="UP000813018">
    <property type="component" value="Unassembled WGS sequence"/>
</dbReference>
<feature type="domain" description="Amine oxidase" evidence="2">
    <location>
        <begin position="11"/>
        <end position="83"/>
    </location>
</feature>
<dbReference type="SUPFAM" id="SSF54373">
    <property type="entry name" value="FAD-linked reductases, C-terminal domain"/>
    <property type="match status" value="1"/>
</dbReference>
<dbReference type="RefSeq" id="WP_219877676.1">
    <property type="nucleotide sequence ID" value="NZ_JAHYXK010000009.1"/>
</dbReference>
<evidence type="ECO:0000259" key="2">
    <source>
        <dbReference type="Pfam" id="PF01593"/>
    </source>
</evidence>
<dbReference type="PANTHER" id="PTHR43563">
    <property type="entry name" value="AMINE OXIDASE"/>
    <property type="match status" value="1"/>
</dbReference>
<dbReference type="EMBL" id="JAHYXK010000009">
    <property type="protein sequence ID" value="MBW7467796.1"/>
    <property type="molecule type" value="Genomic_DNA"/>
</dbReference>
<feature type="domain" description="Amine oxidase" evidence="2">
    <location>
        <begin position="94"/>
        <end position="348"/>
    </location>
</feature>
<accession>A0ABS7CVA5</accession>
<dbReference type="Gene3D" id="3.50.50.60">
    <property type="entry name" value="FAD/NAD(P)-binding domain"/>
    <property type="match status" value="2"/>
</dbReference>
<dbReference type="Gene3D" id="3.90.660.20">
    <property type="entry name" value="Protoporphyrinogen oxidase, mitochondrial, domain 2"/>
    <property type="match status" value="1"/>
</dbReference>
<evidence type="ECO:0000313" key="3">
    <source>
        <dbReference type="EMBL" id="MBW7467796.1"/>
    </source>
</evidence>
<dbReference type="PANTHER" id="PTHR43563:SF14">
    <property type="entry name" value="AMINE OXIDASE"/>
    <property type="match status" value="1"/>
</dbReference>
<evidence type="ECO:0000313" key="4">
    <source>
        <dbReference type="Proteomes" id="UP000813018"/>
    </source>
</evidence>
<dbReference type="InterPro" id="IPR002937">
    <property type="entry name" value="Amino_oxidase"/>
</dbReference>